<feature type="binding site" evidence="8">
    <location>
        <position position="253"/>
    </location>
    <ligand>
        <name>shikimate</name>
        <dbReference type="ChEBI" id="CHEBI:36208"/>
    </ligand>
</feature>
<feature type="binding site" evidence="8">
    <location>
        <position position="106"/>
    </location>
    <ligand>
        <name>shikimate</name>
        <dbReference type="ChEBI" id="CHEBI:36208"/>
    </ligand>
</feature>
<feature type="binding site" evidence="8">
    <location>
        <position position="66"/>
    </location>
    <ligand>
        <name>shikimate</name>
        <dbReference type="ChEBI" id="CHEBI:36208"/>
    </ligand>
</feature>
<dbReference type="InterPro" id="IPR006151">
    <property type="entry name" value="Shikm_DH/Glu-tRNA_Rdtase"/>
</dbReference>
<dbReference type="GO" id="GO:0019632">
    <property type="term" value="P:shikimate metabolic process"/>
    <property type="evidence" value="ECO:0007669"/>
    <property type="project" value="InterPro"/>
</dbReference>
<comment type="pathway">
    <text evidence="1 8">Metabolic intermediate biosynthesis; chorismate biosynthesis; chorismate from D-erythrose 4-phosphate and phosphoenolpyruvate: step 4/7.</text>
</comment>
<evidence type="ECO:0000256" key="5">
    <source>
        <dbReference type="ARBA" id="ARBA00023002"/>
    </source>
</evidence>
<feature type="binding site" evidence="8">
    <location>
        <position position="246"/>
    </location>
    <ligand>
        <name>NADP(+)</name>
        <dbReference type="ChEBI" id="CHEBI:58349"/>
    </ligand>
</feature>
<dbReference type="CDD" id="cd01065">
    <property type="entry name" value="NAD_bind_Shikimate_DH"/>
    <property type="match status" value="1"/>
</dbReference>
<comment type="catalytic activity">
    <reaction evidence="7 8">
        <text>shikimate + NADP(+) = 3-dehydroshikimate + NADPH + H(+)</text>
        <dbReference type="Rhea" id="RHEA:17737"/>
        <dbReference type="ChEBI" id="CHEBI:15378"/>
        <dbReference type="ChEBI" id="CHEBI:16630"/>
        <dbReference type="ChEBI" id="CHEBI:36208"/>
        <dbReference type="ChEBI" id="CHEBI:57783"/>
        <dbReference type="ChEBI" id="CHEBI:58349"/>
        <dbReference type="EC" id="1.1.1.25"/>
    </reaction>
</comment>
<evidence type="ECO:0000259" key="11">
    <source>
        <dbReference type="Pfam" id="PF18317"/>
    </source>
</evidence>
<feature type="binding site" evidence="8">
    <location>
        <position position="91"/>
    </location>
    <ligand>
        <name>shikimate</name>
        <dbReference type="ChEBI" id="CHEBI:36208"/>
    </ligand>
</feature>
<feature type="binding site" evidence="8">
    <location>
        <begin position="155"/>
        <end position="160"/>
    </location>
    <ligand>
        <name>NADP(+)</name>
        <dbReference type="ChEBI" id="CHEBI:58349"/>
    </ligand>
</feature>
<evidence type="ECO:0000259" key="10">
    <source>
        <dbReference type="Pfam" id="PF08501"/>
    </source>
</evidence>
<dbReference type="RefSeq" id="WP_105747561.1">
    <property type="nucleotide sequence ID" value="NZ_PVLQ01000015.1"/>
</dbReference>
<evidence type="ECO:0000256" key="2">
    <source>
        <dbReference type="ARBA" id="ARBA00012962"/>
    </source>
</evidence>
<dbReference type="SUPFAM" id="SSF51735">
    <property type="entry name" value="NAD(P)-binding Rossmann-fold domains"/>
    <property type="match status" value="1"/>
</dbReference>
<keyword evidence="6 8" id="KW-0057">Aromatic amino acid biosynthesis</keyword>
<dbReference type="EC" id="1.1.1.25" evidence="2 8"/>
<feature type="domain" description="SDH C-terminal" evidence="11">
    <location>
        <begin position="246"/>
        <end position="273"/>
    </location>
</feature>
<feature type="binding site" evidence="8">
    <location>
        <position position="224"/>
    </location>
    <ligand>
        <name>shikimate</name>
        <dbReference type="ChEBI" id="CHEBI:36208"/>
    </ligand>
</feature>
<feature type="domain" description="Quinate/shikimate 5-dehydrogenase/glutamyl-tRNA reductase" evidence="9">
    <location>
        <begin position="121"/>
        <end position="200"/>
    </location>
</feature>
<dbReference type="PANTHER" id="PTHR21089">
    <property type="entry name" value="SHIKIMATE DEHYDROGENASE"/>
    <property type="match status" value="1"/>
</dbReference>
<dbReference type="InterPro" id="IPR046346">
    <property type="entry name" value="Aminoacid_DH-like_N_sf"/>
</dbReference>
<evidence type="ECO:0000256" key="8">
    <source>
        <dbReference type="HAMAP-Rule" id="MF_00222"/>
    </source>
</evidence>
<keyword evidence="13" id="KW-1185">Reference proteome</keyword>
<dbReference type="InterPro" id="IPR013708">
    <property type="entry name" value="Shikimate_DH-bd_N"/>
</dbReference>
<keyword evidence="3 8" id="KW-0028">Amino-acid biosynthesis</keyword>
<comment type="function">
    <text evidence="8">Involved in the biosynthesis of the chorismate, which leads to the biosynthesis of aromatic amino acids. Catalyzes the reversible NADPH linked reduction of 3-dehydroshikimate (DHSA) to yield shikimate (SA).</text>
</comment>
<feature type="active site" description="Proton acceptor" evidence="8">
    <location>
        <position position="70"/>
    </location>
</feature>
<evidence type="ECO:0000256" key="7">
    <source>
        <dbReference type="ARBA" id="ARBA00049442"/>
    </source>
</evidence>
<keyword evidence="5 8" id="KW-0560">Oxidoreductase</keyword>
<comment type="caution">
    <text evidence="12">The sequence shown here is derived from an EMBL/GenBank/DDBJ whole genome shotgun (WGS) entry which is preliminary data.</text>
</comment>
<comment type="subunit">
    <text evidence="8">Homodimer.</text>
</comment>
<dbReference type="Pfam" id="PF01488">
    <property type="entry name" value="Shikimate_DH"/>
    <property type="match status" value="1"/>
</dbReference>
<dbReference type="GO" id="GO:0050661">
    <property type="term" value="F:NADP binding"/>
    <property type="evidence" value="ECO:0007669"/>
    <property type="project" value="InterPro"/>
</dbReference>
<dbReference type="InterPro" id="IPR011342">
    <property type="entry name" value="Shikimate_DH"/>
</dbReference>
<dbReference type="Pfam" id="PF18317">
    <property type="entry name" value="SDH_C"/>
    <property type="match status" value="1"/>
</dbReference>
<dbReference type="EMBL" id="PVLQ01000015">
    <property type="protein sequence ID" value="PRD66256.1"/>
    <property type="molecule type" value="Genomic_DNA"/>
</dbReference>
<evidence type="ECO:0000259" key="9">
    <source>
        <dbReference type="Pfam" id="PF01488"/>
    </source>
</evidence>
<evidence type="ECO:0000256" key="6">
    <source>
        <dbReference type="ARBA" id="ARBA00023141"/>
    </source>
</evidence>
<dbReference type="GO" id="GO:0009423">
    <property type="term" value="P:chorismate biosynthetic process"/>
    <property type="evidence" value="ECO:0007669"/>
    <property type="project" value="UniProtKB-UniRule"/>
</dbReference>
<organism evidence="12 13">
    <name type="scientific">Malikia granosa</name>
    <dbReference type="NCBI Taxonomy" id="263067"/>
    <lineage>
        <taxon>Bacteria</taxon>
        <taxon>Pseudomonadati</taxon>
        <taxon>Pseudomonadota</taxon>
        <taxon>Betaproteobacteria</taxon>
        <taxon>Burkholderiales</taxon>
        <taxon>Comamonadaceae</taxon>
        <taxon>Malikia</taxon>
    </lineage>
</organism>
<keyword evidence="4 8" id="KW-0521">NADP</keyword>
<feature type="binding site" evidence="8">
    <location>
        <begin position="131"/>
        <end position="135"/>
    </location>
    <ligand>
        <name>NADP(+)</name>
        <dbReference type="ChEBI" id="CHEBI:58349"/>
    </ligand>
</feature>
<dbReference type="NCBIfam" id="NF001310">
    <property type="entry name" value="PRK00258.1-2"/>
    <property type="match status" value="1"/>
</dbReference>
<dbReference type="AlphaFoldDB" id="A0A2S9K722"/>
<name>A0A2S9K722_9BURK</name>
<proteinExistence type="inferred from homology"/>
<dbReference type="InterPro" id="IPR036291">
    <property type="entry name" value="NAD(P)-bd_dom_sf"/>
</dbReference>
<dbReference type="UniPathway" id="UPA00053">
    <property type="reaction ID" value="UER00087"/>
</dbReference>
<dbReference type="HAMAP" id="MF_00222">
    <property type="entry name" value="Shikimate_DH_AroE"/>
    <property type="match status" value="1"/>
</dbReference>
<reference evidence="12 13" key="1">
    <citation type="submission" date="2018-03" db="EMBL/GenBank/DDBJ databases">
        <title>Comparative genomics illustrates the genes involved in a hyperalkaliphilic mechanisms of Serpentinomonas isolated from highly-alkaline calcium-rich serpentinized springs.</title>
        <authorList>
            <person name="Suzuki S."/>
            <person name="Ishii S."/>
            <person name="Walworth N."/>
            <person name="Bird L."/>
            <person name="Kuenen J.G."/>
            <person name="Nealson K.H."/>
        </authorList>
    </citation>
    <scope>NUCLEOTIDE SEQUENCE [LARGE SCALE GENOMIC DNA]</scope>
    <source>
        <strain evidence="12 13">P1</strain>
    </source>
</reference>
<dbReference type="Gene3D" id="3.40.50.720">
    <property type="entry name" value="NAD(P)-binding Rossmann-like Domain"/>
    <property type="match status" value="1"/>
</dbReference>
<dbReference type="SUPFAM" id="SSF53223">
    <property type="entry name" value="Aminoacid dehydrogenase-like, N-terminal domain"/>
    <property type="match status" value="1"/>
</dbReference>
<evidence type="ECO:0000313" key="13">
    <source>
        <dbReference type="Proteomes" id="UP000238589"/>
    </source>
</evidence>
<dbReference type="GO" id="GO:0005829">
    <property type="term" value="C:cytosol"/>
    <property type="evidence" value="ECO:0007669"/>
    <property type="project" value="TreeGrafter"/>
</dbReference>
<evidence type="ECO:0000256" key="1">
    <source>
        <dbReference type="ARBA" id="ARBA00004871"/>
    </source>
</evidence>
<dbReference type="InterPro" id="IPR041121">
    <property type="entry name" value="SDH_C"/>
</dbReference>
<dbReference type="NCBIfam" id="TIGR00507">
    <property type="entry name" value="aroE"/>
    <property type="match status" value="1"/>
</dbReference>
<dbReference type="OrthoDB" id="9776868at2"/>
<evidence type="ECO:0000256" key="3">
    <source>
        <dbReference type="ARBA" id="ARBA00022605"/>
    </source>
</evidence>
<sequence length="280" mass="29260">MSTQNPDRYAVIGNPISQTKSPLIHMAFAEESGQNLVYIALEGPLGQFAATVDQFRAAGGKGLNVTVPFKLDACAYATDLSEDARAAGAANALKFEGDRVYAQNFDGVGLVRDITYNLGQPLAGKRVLLLGAGGAARGAILPILREGPVQLFVANRTVDKAQQLVEALRASGAGAALQGGGYEALAGQRFDVVINATSASLSAALPPLPASAFETDGLAYDMVYGKGLTPFLRLAQQAGVRQLADGAGMLVEQAAEAFAWWRGVRPETRAMIARISAPLV</sequence>
<feature type="domain" description="Shikimate dehydrogenase substrate binding N-terminal" evidence="10">
    <location>
        <begin position="11"/>
        <end position="92"/>
    </location>
</feature>
<dbReference type="GO" id="GO:0009073">
    <property type="term" value="P:aromatic amino acid family biosynthetic process"/>
    <property type="evidence" value="ECO:0007669"/>
    <property type="project" value="UniProtKB-KW"/>
</dbReference>
<comment type="similarity">
    <text evidence="8">Belongs to the shikimate dehydrogenase family.</text>
</comment>
<feature type="binding site" evidence="8">
    <location>
        <position position="82"/>
    </location>
    <ligand>
        <name>NADP(+)</name>
        <dbReference type="ChEBI" id="CHEBI:58349"/>
    </ligand>
</feature>
<accession>A0A2S9K722</accession>
<dbReference type="Gene3D" id="3.40.50.10860">
    <property type="entry name" value="Leucine Dehydrogenase, chain A, domain 1"/>
    <property type="match status" value="1"/>
</dbReference>
<dbReference type="Proteomes" id="UP000238589">
    <property type="component" value="Unassembled WGS sequence"/>
</dbReference>
<dbReference type="InterPro" id="IPR022893">
    <property type="entry name" value="Shikimate_DH_fam"/>
</dbReference>
<dbReference type="GO" id="GO:0008652">
    <property type="term" value="P:amino acid biosynthetic process"/>
    <property type="evidence" value="ECO:0007669"/>
    <property type="project" value="UniProtKB-KW"/>
</dbReference>
<feature type="binding site" evidence="8">
    <location>
        <position position="222"/>
    </location>
    <ligand>
        <name>NADP(+)</name>
        <dbReference type="ChEBI" id="CHEBI:58349"/>
    </ligand>
</feature>
<gene>
    <name evidence="8" type="primary">aroE</name>
    <name evidence="12" type="ORF">C6P64_05345</name>
</gene>
<evidence type="ECO:0000256" key="4">
    <source>
        <dbReference type="ARBA" id="ARBA00022857"/>
    </source>
</evidence>
<evidence type="ECO:0000313" key="12">
    <source>
        <dbReference type="EMBL" id="PRD66256.1"/>
    </source>
</evidence>
<feature type="binding site" evidence="8">
    <location>
        <begin position="19"/>
        <end position="21"/>
    </location>
    <ligand>
        <name>shikimate</name>
        <dbReference type="ChEBI" id="CHEBI:36208"/>
    </ligand>
</feature>
<dbReference type="GO" id="GO:0004764">
    <property type="term" value="F:shikimate 3-dehydrogenase (NADP+) activity"/>
    <property type="evidence" value="ECO:0007669"/>
    <property type="project" value="UniProtKB-UniRule"/>
</dbReference>
<dbReference type="Pfam" id="PF08501">
    <property type="entry name" value="Shikimate_dh_N"/>
    <property type="match status" value="1"/>
</dbReference>
<dbReference type="PANTHER" id="PTHR21089:SF1">
    <property type="entry name" value="BIFUNCTIONAL 3-DEHYDROQUINATE DEHYDRATASE_SHIKIMATE DEHYDROGENASE, CHLOROPLASTIC"/>
    <property type="match status" value="1"/>
</dbReference>
<protein>
    <recommendedName>
        <fullName evidence="2 8">Shikimate dehydrogenase (NADP(+))</fullName>
        <shortName evidence="8">SDH</shortName>
        <ecNumber evidence="2 8">1.1.1.25</ecNumber>
    </recommendedName>
</protein>